<dbReference type="InterPro" id="IPR036388">
    <property type="entry name" value="WH-like_DNA-bd_sf"/>
</dbReference>
<dbReference type="InterPro" id="IPR006197">
    <property type="entry name" value="Peptidase_S24_LexA"/>
</dbReference>
<feature type="domain" description="Peptidase S24/S26A/S26B/S26C" evidence="14">
    <location>
        <begin position="90"/>
        <end position="204"/>
    </location>
</feature>
<evidence type="ECO:0000256" key="11">
    <source>
        <dbReference type="ARBA" id="ARBA00023236"/>
    </source>
</evidence>
<comment type="function">
    <text evidence="12">Represses a number of genes involved in the response to DNA damage (SOS response), including recA and lexA. In the presence of single-stranded DNA, RecA interacts with LexA causing an autocatalytic cleavage which disrupts the DNA-binding part of LexA, leading to derepression of the SOS regulon and eventually DNA repair.</text>
</comment>
<dbReference type="GO" id="GO:0003677">
    <property type="term" value="F:DNA binding"/>
    <property type="evidence" value="ECO:0007669"/>
    <property type="project" value="UniProtKB-UniRule"/>
</dbReference>
<evidence type="ECO:0000256" key="10">
    <source>
        <dbReference type="ARBA" id="ARBA00023204"/>
    </source>
</evidence>
<dbReference type="InterPro" id="IPR036390">
    <property type="entry name" value="WH_DNA-bd_sf"/>
</dbReference>
<feature type="domain" description="LexA repressor DNA-binding" evidence="15">
    <location>
        <begin position="7"/>
        <end position="68"/>
    </location>
</feature>
<comment type="subunit">
    <text evidence="12">Homodimer.</text>
</comment>
<dbReference type="GO" id="GO:0045892">
    <property type="term" value="P:negative regulation of DNA-templated transcription"/>
    <property type="evidence" value="ECO:0007669"/>
    <property type="project" value="UniProtKB-UniRule"/>
</dbReference>
<comment type="caution">
    <text evidence="16">The sequence shown here is derived from an EMBL/GenBank/DDBJ whole genome shotgun (WGS) entry which is preliminary data.</text>
</comment>
<dbReference type="NCBIfam" id="TIGR00498">
    <property type="entry name" value="lexA"/>
    <property type="match status" value="1"/>
</dbReference>
<feature type="site" description="Cleavage; by autolysis" evidence="12">
    <location>
        <begin position="96"/>
        <end position="97"/>
    </location>
</feature>
<dbReference type="CDD" id="cd06529">
    <property type="entry name" value="S24_LexA-like"/>
    <property type="match status" value="1"/>
</dbReference>
<keyword evidence="6 12" id="KW-0068">Autocatalytic cleavage</keyword>
<accession>S7TUT8</accession>
<evidence type="ECO:0000256" key="1">
    <source>
        <dbReference type="ARBA" id="ARBA00007484"/>
    </source>
</evidence>
<dbReference type="Pfam" id="PF01726">
    <property type="entry name" value="LexA_DNA_bind"/>
    <property type="match status" value="1"/>
</dbReference>
<keyword evidence="5 12" id="KW-0378">Hydrolase</keyword>
<keyword evidence="8 12" id="KW-0238">DNA-binding</keyword>
<dbReference type="InterPro" id="IPR039418">
    <property type="entry name" value="LexA-like"/>
</dbReference>
<evidence type="ECO:0000256" key="6">
    <source>
        <dbReference type="ARBA" id="ARBA00022813"/>
    </source>
</evidence>
<dbReference type="GO" id="GO:0009432">
    <property type="term" value="P:SOS response"/>
    <property type="evidence" value="ECO:0007669"/>
    <property type="project" value="UniProtKB-UniRule"/>
</dbReference>
<dbReference type="InterPro" id="IPR015927">
    <property type="entry name" value="Peptidase_S24_S26A/B/C"/>
</dbReference>
<dbReference type="InterPro" id="IPR006200">
    <property type="entry name" value="LexA"/>
</dbReference>
<evidence type="ECO:0000256" key="8">
    <source>
        <dbReference type="ARBA" id="ARBA00023125"/>
    </source>
</evidence>
<evidence type="ECO:0000256" key="7">
    <source>
        <dbReference type="ARBA" id="ARBA00023015"/>
    </source>
</evidence>
<evidence type="ECO:0000259" key="14">
    <source>
        <dbReference type="Pfam" id="PF00717"/>
    </source>
</evidence>
<keyword evidence="11 12" id="KW-0742">SOS response</keyword>
<dbReference type="Gene3D" id="2.10.109.10">
    <property type="entry name" value="Umud Fragment, subunit A"/>
    <property type="match status" value="1"/>
</dbReference>
<dbReference type="Proteomes" id="UP000014977">
    <property type="component" value="Unassembled WGS sequence"/>
</dbReference>
<dbReference type="GO" id="GO:0006260">
    <property type="term" value="P:DNA replication"/>
    <property type="evidence" value="ECO:0007669"/>
    <property type="project" value="UniProtKB-UniRule"/>
</dbReference>
<keyword evidence="2 12" id="KW-0678">Repressor</keyword>
<comment type="caution">
    <text evidence="12">Lacks conserved residue(s) required for the propagation of feature annotation.</text>
</comment>
<keyword evidence="7 12" id="KW-0805">Transcription regulation</keyword>
<evidence type="ECO:0000256" key="4">
    <source>
        <dbReference type="ARBA" id="ARBA00022763"/>
    </source>
</evidence>
<dbReference type="Gene3D" id="1.10.10.10">
    <property type="entry name" value="Winged helix-like DNA-binding domain superfamily/Winged helix DNA-binding domain"/>
    <property type="match status" value="1"/>
</dbReference>
<keyword evidence="3 12" id="KW-0235">DNA replication</keyword>
<dbReference type="PRINTS" id="PR00726">
    <property type="entry name" value="LEXASERPTASE"/>
</dbReference>
<evidence type="ECO:0000256" key="3">
    <source>
        <dbReference type="ARBA" id="ARBA00022705"/>
    </source>
</evidence>
<keyword evidence="4 12" id="KW-0227">DNA damage</keyword>
<evidence type="ECO:0000259" key="15">
    <source>
        <dbReference type="Pfam" id="PF01726"/>
    </source>
</evidence>
<evidence type="ECO:0000313" key="17">
    <source>
        <dbReference type="Proteomes" id="UP000014977"/>
    </source>
</evidence>
<dbReference type="InterPro" id="IPR006199">
    <property type="entry name" value="LexA_DNA-bd_dom"/>
</dbReference>
<keyword evidence="17" id="KW-1185">Reference proteome</keyword>
<evidence type="ECO:0000256" key="2">
    <source>
        <dbReference type="ARBA" id="ARBA00022491"/>
    </source>
</evidence>
<evidence type="ECO:0000256" key="13">
    <source>
        <dbReference type="RuleBase" id="RU003991"/>
    </source>
</evidence>
<gene>
    <name evidence="12" type="primary">lexA</name>
    <name evidence="16" type="ORF">dsmv_2362</name>
</gene>
<dbReference type="EC" id="3.4.21.88" evidence="12"/>
<dbReference type="STRING" id="897.B2D07_01305"/>
<dbReference type="OrthoDB" id="9802364at2"/>
<dbReference type="PANTHER" id="PTHR33516:SF2">
    <property type="entry name" value="LEXA REPRESSOR-RELATED"/>
    <property type="match status" value="1"/>
</dbReference>
<dbReference type="Pfam" id="PF00717">
    <property type="entry name" value="Peptidase_S24"/>
    <property type="match status" value="1"/>
</dbReference>
<organism evidence="16 17">
    <name type="scientific">Desulfococcus multivorans DSM 2059</name>
    <dbReference type="NCBI Taxonomy" id="1121405"/>
    <lineage>
        <taxon>Bacteria</taxon>
        <taxon>Pseudomonadati</taxon>
        <taxon>Thermodesulfobacteriota</taxon>
        <taxon>Desulfobacteria</taxon>
        <taxon>Desulfobacterales</taxon>
        <taxon>Desulfococcaceae</taxon>
        <taxon>Desulfococcus</taxon>
    </lineage>
</organism>
<dbReference type="PANTHER" id="PTHR33516">
    <property type="entry name" value="LEXA REPRESSOR"/>
    <property type="match status" value="1"/>
</dbReference>
<comment type="catalytic activity">
    <reaction evidence="12">
        <text>Hydrolysis of Ala-|-Gly bond in repressor LexA.</text>
        <dbReference type="EC" id="3.4.21.88"/>
    </reaction>
</comment>
<dbReference type="AlphaFoldDB" id="S7TUT8"/>
<dbReference type="HAMAP" id="MF_00015">
    <property type="entry name" value="LexA"/>
    <property type="match status" value="1"/>
</dbReference>
<comment type="similarity">
    <text evidence="1 12 13">Belongs to the peptidase S24 family.</text>
</comment>
<dbReference type="eggNOG" id="COG1974">
    <property type="taxonomic scope" value="Bacteria"/>
</dbReference>
<evidence type="ECO:0000256" key="12">
    <source>
        <dbReference type="HAMAP-Rule" id="MF_00015"/>
    </source>
</evidence>
<feature type="active site" description="For autocatalytic cleavage activity" evidence="12">
    <location>
        <position position="131"/>
    </location>
</feature>
<dbReference type="InterPro" id="IPR036286">
    <property type="entry name" value="LexA/Signal_pep-like_sf"/>
</dbReference>
<evidence type="ECO:0000313" key="16">
    <source>
        <dbReference type="EMBL" id="EPR40766.1"/>
    </source>
</evidence>
<keyword evidence="10 12" id="KW-0234">DNA repair</keyword>
<dbReference type="RefSeq" id="WP_020876793.1">
    <property type="nucleotide sequence ID" value="NZ_ATHJ01000081.1"/>
</dbReference>
<dbReference type="InterPro" id="IPR050077">
    <property type="entry name" value="LexA_repressor"/>
</dbReference>
<evidence type="ECO:0000256" key="5">
    <source>
        <dbReference type="ARBA" id="ARBA00022801"/>
    </source>
</evidence>
<dbReference type="GO" id="GO:0006281">
    <property type="term" value="P:DNA repair"/>
    <property type="evidence" value="ECO:0007669"/>
    <property type="project" value="UniProtKB-UniRule"/>
</dbReference>
<dbReference type="FunFam" id="2.10.109.10:FF:000001">
    <property type="entry name" value="LexA repressor"/>
    <property type="match status" value="1"/>
</dbReference>
<reference evidence="16 17" key="1">
    <citation type="journal article" date="2013" name="Genome Announc.">
        <title>Draft genome sequences for three mercury-methylating, sulfate-reducing bacteria.</title>
        <authorList>
            <person name="Brown S.D."/>
            <person name="Hurt R.A.Jr."/>
            <person name="Gilmour C.C."/>
            <person name="Elias D.A."/>
        </authorList>
    </citation>
    <scope>NUCLEOTIDE SEQUENCE [LARGE SCALE GENOMIC DNA]</scope>
    <source>
        <strain evidence="16 17">DSM 2059</strain>
    </source>
</reference>
<dbReference type="EMBL" id="ATHJ01000081">
    <property type="protein sequence ID" value="EPR40766.1"/>
    <property type="molecule type" value="Genomic_DNA"/>
</dbReference>
<keyword evidence="9 12" id="KW-0804">Transcription</keyword>
<dbReference type="GO" id="GO:0006508">
    <property type="term" value="P:proteolysis"/>
    <property type="evidence" value="ECO:0007669"/>
    <property type="project" value="InterPro"/>
</dbReference>
<evidence type="ECO:0000256" key="9">
    <source>
        <dbReference type="ARBA" id="ARBA00023163"/>
    </source>
</evidence>
<name>S7TUT8_DESML</name>
<sequence>MKPISSTDLTETQRRVLAYLHREIRSTGRTPSLRKAAGDLGISHAAVGRLIKALETKGYLRREGRYSRVLHILNRADETAGLHRFREVAVIGRITAGLPMYAQQEWAGTVVVDAEIYRGRDLFSLRIRGDSMRGAGIFDGDIAVCEPRQFAENGEIVVALIHGDEATVKRFFRRGDHIELRPENAAYQPTRYAFDEILIQGKVVGVVRGPKGIPHRPV</sequence>
<dbReference type="GO" id="GO:0004252">
    <property type="term" value="F:serine-type endopeptidase activity"/>
    <property type="evidence" value="ECO:0007669"/>
    <property type="project" value="UniProtKB-UniRule"/>
</dbReference>
<feature type="active site" description="For autocatalytic cleavage activity" evidence="12">
    <location>
        <position position="169"/>
    </location>
</feature>
<dbReference type="SUPFAM" id="SSF46785">
    <property type="entry name" value="Winged helix' DNA-binding domain"/>
    <property type="match status" value="1"/>
</dbReference>
<proteinExistence type="inferred from homology"/>
<dbReference type="PATRIC" id="fig|1121405.3.peg.1937"/>
<protein>
    <recommendedName>
        <fullName evidence="12">LexA repressor</fullName>
        <ecNumber evidence="12">3.4.21.88</ecNumber>
    </recommendedName>
</protein>
<dbReference type="SUPFAM" id="SSF51306">
    <property type="entry name" value="LexA/Signal peptidase"/>
    <property type="match status" value="1"/>
</dbReference>